<keyword evidence="3" id="KW-1185">Reference proteome</keyword>
<keyword evidence="1" id="KW-0812">Transmembrane</keyword>
<dbReference type="Pfam" id="PF11067">
    <property type="entry name" value="DUF2868"/>
    <property type="match status" value="1"/>
</dbReference>
<sequence length="477" mass="53268">MARAVKEDKWTLADLADFESVLTSDDASRGARRIYRETVSPQLSSDLDEATRRRQGLRLWLEAKRGDDNLAGQKLESGLRLAGLVVKVLALLAGLGIARGLLQELPMGGGRGYNIWLFLGVTLGLQWLFLLGGGVAWLLFRKSGRLTWSQELLSFLGRKFAGSRLGPTWSRLIQMRSEGYGSVLGWRLASISQLGAVWLGFGIVASFIGCLWFLKVNFYWESTLQSFSETQLVRVTDGLSLPWSWAGEQWRPGSYGVEQASLEVLRDPLRAPDPGPEEEVNRVWMRFLVLAILVWGILPRLVLYFYCVAREKRALASLDFQESRHRNLWREMAKVERTVVKTSQADGVVLLDVGGSGLSVESVRPFLLQQLRVNPESVHQTGVLDASKEEAAVEAMKQAALGVVMAVEGWSLSGPQMKRNYEMVRGVIGEKKPIRFLVVGTVKGDQVTEVDETEMAEWVKFVDGLRDPAVEVVKWES</sequence>
<proteinExistence type="predicted"/>
<reference evidence="2" key="2">
    <citation type="submission" date="2020-09" db="EMBL/GenBank/DDBJ databases">
        <authorList>
            <person name="Sun Q."/>
            <person name="Kim S."/>
        </authorList>
    </citation>
    <scope>NUCLEOTIDE SEQUENCE</scope>
    <source>
        <strain evidence="2">KCTC 12988</strain>
    </source>
</reference>
<protein>
    <recommendedName>
        <fullName evidence="4">DUF2868 domain-containing protein</fullName>
    </recommendedName>
</protein>
<evidence type="ECO:0000313" key="3">
    <source>
        <dbReference type="Proteomes" id="UP000644507"/>
    </source>
</evidence>
<keyword evidence="1" id="KW-0472">Membrane</keyword>
<dbReference type="Proteomes" id="UP000644507">
    <property type="component" value="Unassembled WGS sequence"/>
</dbReference>
<evidence type="ECO:0000256" key="1">
    <source>
        <dbReference type="SAM" id="Phobius"/>
    </source>
</evidence>
<feature type="transmembrane region" description="Helical" evidence="1">
    <location>
        <begin position="194"/>
        <end position="214"/>
    </location>
</feature>
<accession>A0A918TYB8</accession>
<dbReference type="RefSeq" id="WP_189573596.1">
    <property type="nucleotide sequence ID" value="NZ_BMXI01000020.1"/>
</dbReference>
<dbReference type="EMBL" id="BMXI01000020">
    <property type="protein sequence ID" value="GHC65761.1"/>
    <property type="molecule type" value="Genomic_DNA"/>
</dbReference>
<reference evidence="2" key="1">
    <citation type="journal article" date="2014" name="Int. J. Syst. Evol. Microbiol.">
        <title>Complete genome sequence of Corynebacterium casei LMG S-19264T (=DSM 44701T), isolated from a smear-ripened cheese.</title>
        <authorList>
            <consortium name="US DOE Joint Genome Institute (JGI-PGF)"/>
            <person name="Walter F."/>
            <person name="Albersmeier A."/>
            <person name="Kalinowski J."/>
            <person name="Ruckert C."/>
        </authorList>
    </citation>
    <scope>NUCLEOTIDE SEQUENCE</scope>
    <source>
        <strain evidence="2">KCTC 12988</strain>
    </source>
</reference>
<comment type="caution">
    <text evidence="2">The sequence shown here is derived from an EMBL/GenBank/DDBJ whole genome shotgun (WGS) entry which is preliminary data.</text>
</comment>
<feature type="transmembrane region" description="Helical" evidence="1">
    <location>
        <begin position="283"/>
        <end position="307"/>
    </location>
</feature>
<feature type="transmembrane region" description="Helical" evidence="1">
    <location>
        <begin position="81"/>
        <end position="102"/>
    </location>
</feature>
<keyword evidence="1" id="KW-1133">Transmembrane helix</keyword>
<feature type="transmembrane region" description="Helical" evidence="1">
    <location>
        <begin position="114"/>
        <end position="140"/>
    </location>
</feature>
<dbReference type="AlphaFoldDB" id="A0A918TYB8"/>
<organism evidence="2 3">
    <name type="scientific">Roseibacillus persicicus</name>
    <dbReference type="NCBI Taxonomy" id="454148"/>
    <lineage>
        <taxon>Bacteria</taxon>
        <taxon>Pseudomonadati</taxon>
        <taxon>Verrucomicrobiota</taxon>
        <taxon>Verrucomicrobiia</taxon>
        <taxon>Verrucomicrobiales</taxon>
        <taxon>Verrucomicrobiaceae</taxon>
        <taxon>Roseibacillus</taxon>
    </lineage>
</organism>
<dbReference type="InterPro" id="IPR021296">
    <property type="entry name" value="DUF2868"/>
</dbReference>
<name>A0A918TYB8_9BACT</name>
<evidence type="ECO:0008006" key="4">
    <source>
        <dbReference type="Google" id="ProtNLM"/>
    </source>
</evidence>
<gene>
    <name evidence="2" type="ORF">GCM10007100_36880</name>
</gene>
<evidence type="ECO:0000313" key="2">
    <source>
        <dbReference type="EMBL" id="GHC65761.1"/>
    </source>
</evidence>